<keyword evidence="3" id="KW-1185">Reference proteome</keyword>
<accession>A0A9J6DUR5</accession>
<name>A0A9J6DUR5_RHIMP</name>
<evidence type="ECO:0000313" key="3">
    <source>
        <dbReference type="Proteomes" id="UP000821866"/>
    </source>
</evidence>
<sequence>MRPLQILAIINTPQSHVADALYRVRELRLGERVYPITTYFAATDNSSKGIVPGIVLGTSSSTLVEERVAPATINTSSTHDGSDQHCVGHFRRIEGPIATYASTGPSCIVTPIDPDKWFARFACSWVIGITIALHQTLSYARRAAPTTSPSRIRALPNANPVTDLTLR</sequence>
<comment type="caution">
    <text evidence="2">The sequence shown here is derived from an EMBL/GenBank/DDBJ whole genome shotgun (WGS) entry which is preliminary data.</text>
</comment>
<dbReference type="Proteomes" id="UP000821866">
    <property type="component" value="Unassembled WGS sequence"/>
</dbReference>
<feature type="region of interest" description="Disordered" evidence="1">
    <location>
        <begin position="148"/>
        <end position="167"/>
    </location>
</feature>
<dbReference type="EMBL" id="JABSTU010000007">
    <property type="protein sequence ID" value="KAH8025804.1"/>
    <property type="molecule type" value="Genomic_DNA"/>
</dbReference>
<evidence type="ECO:0000256" key="1">
    <source>
        <dbReference type="SAM" id="MobiDB-lite"/>
    </source>
</evidence>
<evidence type="ECO:0000313" key="2">
    <source>
        <dbReference type="EMBL" id="KAH8025804.1"/>
    </source>
</evidence>
<reference evidence="2" key="2">
    <citation type="submission" date="2021-09" db="EMBL/GenBank/DDBJ databases">
        <authorList>
            <person name="Jia N."/>
            <person name="Wang J."/>
            <person name="Shi W."/>
            <person name="Du L."/>
            <person name="Sun Y."/>
            <person name="Zhan W."/>
            <person name="Jiang J."/>
            <person name="Wang Q."/>
            <person name="Zhang B."/>
            <person name="Ji P."/>
            <person name="Sakyi L.B."/>
            <person name="Cui X."/>
            <person name="Yuan T."/>
            <person name="Jiang B."/>
            <person name="Yang W."/>
            <person name="Lam T.T.-Y."/>
            <person name="Chang Q."/>
            <person name="Ding S."/>
            <person name="Wang X."/>
            <person name="Zhu J."/>
            <person name="Ruan X."/>
            <person name="Zhao L."/>
            <person name="Wei J."/>
            <person name="Que T."/>
            <person name="Du C."/>
            <person name="Cheng J."/>
            <person name="Dai P."/>
            <person name="Han X."/>
            <person name="Huang E."/>
            <person name="Gao Y."/>
            <person name="Liu J."/>
            <person name="Shao H."/>
            <person name="Ye R."/>
            <person name="Li L."/>
            <person name="Wei W."/>
            <person name="Wang X."/>
            <person name="Wang C."/>
            <person name="Huo Q."/>
            <person name="Li W."/>
            <person name="Guo W."/>
            <person name="Chen H."/>
            <person name="Chen S."/>
            <person name="Zhou L."/>
            <person name="Zhou L."/>
            <person name="Ni X."/>
            <person name="Tian J."/>
            <person name="Zhou Y."/>
            <person name="Sheng Y."/>
            <person name="Liu T."/>
            <person name="Pan Y."/>
            <person name="Xia L."/>
            <person name="Li J."/>
            <person name="Zhao F."/>
            <person name="Cao W."/>
        </authorList>
    </citation>
    <scope>NUCLEOTIDE SEQUENCE</scope>
    <source>
        <strain evidence="2">Rmic-2018</strain>
        <tissue evidence="2">Larvae</tissue>
    </source>
</reference>
<dbReference type="AlphaFoldDB" id="A0A9J6DUR5"/>
<reference evidence="2" key="1">
    <citation type="journal article" date="2020" name="Cell">
        <title>Large-Scale Comparative Analyses of Tick Genomes Elucidate Their Genetic Diversity and Vector Capacities.</title>
        <authorList>
            <consortium name="Tick Genome and Microbiome Consortium (TIGMIC)"/>
            <person name="Jia N."/>
            <person name="Wang J."/>
            <person name="Shi W."/>
            <person name="Du L."/>
            <person name="Sun Y."/>
            <person name="Zhan W."/>
            <person name="Jiang J.F."/>
            <person name="Wang Q."/>
            <person name="Zhang B."/>
            <person name="Ji P."/>
            <person name="Bell-Sakyi L."/>
            <person name="Cui X.M."/>
            <person name="Yuan T.T."/>
            <person name="Jiang B.G."/>
            <person name="Yang W.F."/>
            <person name="Lam T.T."/>
            <person name="Chang Q.C."/>
            <person name="Ding S.J."/>
            <person name="Wang X.J."/>
            <person name="Zhu J.G."/>
            <person name="Ruan X.D."/>
            <person name="Zhao L."/>
            <person name="Wei J.T."/>
            <person name="Ye R.Z."/>
            <person name="Que T.C."/>
            <person name="Du C.H."/>
            <person name="Zhou Y.H."/>
            <person name="Cheng J.X."/>
            <person name="Dai P.F."/>
            <person name="Guo W.B."/>
            <person name="Han X.H."/>
            <person name="Huang E.J."/>
            <person name="Li L.F."/>
            <person name="Wei W."/>
            <person name="Gao Y.C."/>
            <person name="Liu J.Z."/>
            <person name="Shao H.Z."/>
            <person name="Wang X."/>
            <person name="Wang C.C."/>
            <person name="Yang T.C."/>
            <person name="Huo Q.B."/>
            <person name="Li W."/>
            <person name="Chen H.Y."/>
            <person name="Chen S.E."/>
            <person name="Zhou L.G."/>
            <person name="Ni X.B."/>
            <person name="Tian J.H."/>
            <person name="Sheng Y."/>
            <person name="Liu T."/>
            <person name="Pan Y.S."/>
            <person name="Xia L.Y."/>
            <person name="Li J."/>
            <person name="Zhao F."/>
            <person name="Cao W.C."/>
        </authorList>
    </citation>
    <scope>NUCLEOTIDE SEQUENCE</scope>
    <source>
        <strain evidence="2">Rmic-2018</strain>
    </source>
</reference>
<proteinExistence type="predicted"/>
<gene>
    <name evidence="2" type="ORF">HPB51_012126</name>
</gene>
<organism evidence="2 3">
    <name type="scientific">Rhipicephalus microplus</name>
    <name type="common">Cattle tick</name>
    <name type="synonym">Boophilus microplus</name>
    <dbReference type="NCBI Taxonomy" id="6941"/>
    <lineage>
        <taxon>Eukaryota</taxon>
        <taxon>Metazoa</taxon>
        <taxon>Ecdysozoa</taxon>
        <taxon>Arthropoda</taxon>
        <taxon>Chelicerata</taxon>
        <taxon>Arachnida</taxon>
        <taxon>Acari</taxon>
        <taxon>Parasitiformes</taxon>
        <taxon>Ixodida</taxon>
        <taxon>Ixodoidea</taxon>
        <taxon>Ixodidae</taxon>
        <taxon>Rhipicephalinae</taxon>
        <taxon>Rhipicephalus</taxon>
        <taxon>Boophilus</taxon>
    </lineage>
</organism>
<protein>
    <submittedName>
        <fullName evidence="2">Uncharacterized protein</fullName>
    </submittedName>
</protein>